<evidence type="ECO:0000313" key="1">
    <source>
        <dbReference type="EMBL" id="SQC06672.1"/>
    </source>
</evidence>
<proteinExistence type="predicted"/>
<dbReference type="Proteomes" id="UP000250234">
    <property type="component" value="Unassembled WGS sequence"/>
</dbReference>
<gene>
    <name evidence="1" type="ORF">NCTC8081_00785</name>
</gene>
<reference evidence="1 2" key="1">
    <citation type="submission" date="2018-06" db="EMBL/GenBank/DDBJ databases">
        <authorList>
            <consortium name="Pathogen Informatics"/>
            <person name="Doyle S."/>
        </authorList>
    </citation>
    <scope>NUCLEOTIDE SEQUENCE [LARGE SCALE GENOMIC DNA]</scope>
    <source>
        <strain evidence="1 2">NCTC8081</strain>
    </source>
</reference>
<dbReference type="EMBL" id="UAWO01000002">
    <property type="protein sequence ID" value="SQC06672.1"/>
    <property type="molecule type" value="Genomic_DNA"/>
</dbReference>
<accession>A0A2X3BRQ0</accession>
<dbReference type="RefSeq" id="WP_111945424.1">
    <property type="nucleotide sequence ID" value="NZ_JAJCSM010000021.1"/>
</dbReference>
<organism evidence="1 2">
    <name type="scientific">Clostridium perfringens</name>
    <dbReference type="NCBI Taxonomy" id="1502"/>
    <lineage>
        <taxon>Bacteria</taxon>
        <taxon>Bacillati</taxon>
        <taxon>Bacillota</taxon>
        <taxon>Clostridia</taxon>
        <taxon>Eubacteriales</taxon>
        <taxon>Clostridiaceae</taxon>
        <taxon>Clostridium</taxon>
    </lineage>
</organism>
<protein>
    <submittedName>
        <fullName evidence="1">Glutamate racemase</fullName>
    </submittedName>
</protein>
<sequence>MKVVIVKEKNIIRALEGKGTISGDVLSMRSRLSAGEIKYYELDYDTSLGISLDAYIETLNEFPDLLNESSLIKEISFLGRNK</sequence>
<name>A0A2X3BRQ0_CLOPF</name>
<dbReference type="AlphaFoldDB" id="A0A2X3BRQ0"/>
<evidence type="ECO:0000313" key="2">
    <source>
        <dbReference type="Proteomes" id="UP000250234"/>
    </source>
</evidence>